<dbReference type="EMBL" id="UEGS01000001">
    <property type="protein sequence ID" value="SRX79573.1"/>
    <property type="molecule type" value="Genomic_DNA"/>
</dbReference>
<evidence type="ECO:0000313" key="4">
    <source>
        <dbReference type="Proteomes" id="UP000252008"/>
    </source>
</evidence>
<dbReference type="InterPro" id="IPR002925">
    <property type="entry name" value="Dienelactn_hydro"/>
</dbReference>
<dbReference type="Gene3D" id="3.40.50.1820">
    <property type="entry name" value="alpha/beta hydrolase"/>
    <property type="match status" value="1"/>
</dbReference>
<dbReference type="InterPro" id="IPR029058">
    <property type="entry name" value="AB_hydrolase_fold"/>
</dbReference>
<dbReference type="InterPro" id="IPR050261">
    <property type="entry name" value="FrsA_esterase"/>
</dbReference>
<sequence>MDGASAQSEPPEVDSTRSIVCVAVTVTREVTYAIDDLTMVAHLARPAGDGPWPAVLIGHDGIGLEDYQRSRADALAAHGYAALAMDYHGGELFFGRPEAMLARVLPLLGDADRMHAIGRAALDVLLAVPGVAADRIGALGYGAGGRIVLELARRAAGFKAVAVVHPALPDVSVEGWTDSTGAFLLSTGSEDPICTPDQLLTFGSALERAGVDWRVNVYGGAEHAFWARPTNPDGSPVEGSTHTQATVPGVGYHPTHTPRAWRAVLDLFDETLATVPQAG</sequence>
<name>A0A375YEQ0_MYCPF</name>
<feature type="domain" description="Dienelactone hydrolase" evidence="2">
    <location>
        <begin position="41"/>
        <end position="271"/>
    </location>
</feature>
<dbReference type="Proteomes" id="UP000252008">
    <property type="component" value="Unassembled WGS sequence"/>
</dbReference>
<dbReference type="PANTHER" id="PTHR22946:SF0">
    <property type="entry name" value="DIENELACTONE HYDROLASE DOMAIN-CONTAINING PROTEIN"/>
    <property type="match status" value="1"/>
</dbReference>
<dbReference type="Pfam" id="PF01738">
    <property type="entry name" value="DLH"/>
    <property type="match status" value="1"/>
</dbReference>
<reference evidence="3 4" key="1">
    <citation type="submission" date="2018-05" db="EMBL/GenBank/DDBJ databases">
        <authorList>
            <consortium name="IHU Genomes"/>
        </authorList>
    </citation>
    <scope>NUCLEOTIDE SEQUENCE [LARGE SCALE GENOMIC DNA]</scope>
    <source>
        <strain evidence="3 4">P7335</strain>
    </source>
</reference>
<dbReference type="STRING" id="39692.BST38_11525"/>
<accession>A0A375YEQ0</accession>
<comment type="similarity">
    <text evidence="1">Belongs to the AB hydrolase superfamily.</text>
</comment>
<protein>
    <submittedName>
        <fullName evidence="3">Dienelactone hydrolase [Streptosporangium roseum DSM]</fullName>
    </submittedName>
</protein>
<dbReference type="GO" id="GO:0016787">
    <property type="term" value="F:hydrolase activity"/>
    <property type="evidence" value="ECO:0007669"/>
    <property type="project" value="UniProtKB-KW"/>
</dbReference>
<organism evidence="3 4">
    <name type="scientific">Mycolicibacterium parafortuitum</name>
    <name type="common">Mycobacterium parafortuitum</name>
    <dbReference type="NCBI Taxonomy" id="39692"/>
    <lineage>
        <taxon>Bacteria</taxon>
        <taxon>Bacillati</taxon>
        <taxon>Actinomycetota</taxon>
        <taxon>Actinomycetes</taxon>
        <taxon>Mycobacteriales</taxon>
        <taxon>Mycobacteriaceae</taxon>
        <taxon>Mycolicibacterium</taxon>
    </lineage>
</organism>
<proteinExistence type="inferred from homology"/>
<evidence type="ECO:0000313" key="3">
    <source>
        <dbReference type="EMBL" id="SRX79573.1"/>
    </source>
</evidence>
<dbReference type="PANTHER" id="PTHR22946">
    <property type="entry name" value="DIENELACTONE HYDROLASE DOMAIN-CONTAINING PROTEIN-RELATED"/>
    <property type="match status" value="1"/>
</dbReference>
<gene>
    <name evidence="3" type="ORF">MPP7335_01310</name>
</gene>
<keyword evidence="4" id="KW-1185">Reference proteome</keyword>
<keyword evidence="3" id="KW-0378">Hydrolase</keyword>
<evidence type="ECO:0000256" key="1">
    <source>
        <dbReference type="ARBA" id="ARBA00008645"/>
    </source>
</evidence>
<evidence type="ECO:0000259" key="2">
    <source>
        <dbReference type="Pfam" id="PF01738"/>
    </source>
</evidence>
<dbReference type="AlphaFoldDB" id="A0A375YEQ0"/>
<dbReference type="SUPFAM" id="SSF53474">
    <property type="entry name" value="alpha/beta-Hydrolases"/>
    <property type="match status" value="1"/>
</dbReference>